<comment type="subunit">
    <text evidence="10">Probably interacts with PlsX.</text>
</comment>
<comment type="similarity">
    <text evidence="10">Belongs to the PlsY family.</text>
</comment>
<organism evidence="11 12">
    <name type="scientific">Spiroplasma sabaudiense Ar-1343</name>
    <dbReference type="NCBI Taxonomy" id="1276257"/>
    <lineage>
        <taxon>Bacteria</taxon>
        <taxon>Bacillati</taxon>
        <taxon>Mycoplasmatota</taxon>
        <taxon>Mollicutes</taxon>
        <taxon>Entomoplasmatales</taxon>
        <taxon>Spiroplasmataceae</taxon>
        <taxon>Spiroplasma</taxon>
    </lineage>
</organism>
<dbReference type="NCBIfam" id="TIGR00023">
    <property type="entry name" value="glycerol-3-phosphate 1-O-acyltransferase PlsY"/>
    <property type="match status" value="1"/>
</dbReference>
<dbReference type="PATRIC" id="fig|1276257.3.peg.511"/>
<evidence type="ECO:0000256" key="6">
    <source>
        <dbReference type="ARBA" id="ARBA00023098"/>
    </source>
</evidence>
<keyword evidence="1 10" id="KW-1003">Cell membrane</keyword>
<dbReference type="PANTHER" id="PTHR30309">
    <property type="entry name" value="INNER MEMBRANE PROTEIN YGIH"/>
    <property type="match status" value="1"/>
</dbReference>
<comment type="catalytic activity">
    <reaction evidence="10">
        <text>an acyl phosphate + sn-glycerol 3-phosphate = a 1-acyl-sn-glycero-3-phosphate + phosphate</text>
        <dbReference type="Rhea" id="RHEA:34075"/>
        <dbReference type="ChEBI" id="CHEBI:43474"/>
        <dbReference type="ChEBI" id="CHEBI:57597"/>
        <dbReference type="ChEBI" id="CHEBI:57970"/>
        <dbReference type="ChEBI" id="CHEBI:59918"/>
        <dbReference type="EC" id="2.3.1.275"/>
    </reaction>
</comment>
<dbReference type="GO" id="GO:0005886">
    <property type="term" value="C:plasma membrane"/>
    <property type="evidence" value="ECO:0007669"/>
    <property type="project" value="UniProtKB-SubCell"/>
</dbReference>
<dbReference type="OrthoDB" id="9777124at2"/>
<evidence type="ECO:0000256" key="4">
    <source>
        <dbReference type="ARBA" id="ARBA00022692"/>
    </source>
</evidence>
<dbReference type="SMART" id="SM01207">
    <property type="entry name" value="G3P_acyltransf"/>
    <property type="match status" value="1"/>
</dbReference>
<dbReference type="InterPro" id="IPR003811">
    <property type="entry name" value="G3P_acylTferase_PlsY"/>
</dbReference>
<dbReference type="PANTHER" id="PTHR30309:SF0">
    <property type="entry name" value="GLYCEROL-3-PHOSPHATE ACYLTRANSFERASE-RELATED"/>
    <property type="match status" value="1"/>
</dbReference>
<comment type="subcellular location">
    <subcellularLocation>
        <location evidence="10">Cell membrane</location>
        <topology evidence="10">Multi-pass membrane protein</topology>
    </subcellularLocation>
</comment>
<keyword evidence="7 10" id="KW-0472">Membrane</keyword>
<dbReference type="Pfam" id="PF02660">
    <property type="entry name" value="G3P_acyltransf"/>
    <property type="match status" value="1"/>
</dbReference>
<accession>W6A9R0</accession>
<dbReference type="eggNOG" id="COG0344">
    <property type="taxonomic scope" value="Bacteria"/>
</dbReference>
<keyword evidence="5 10" id="KW-1133">Transmembrane helix</keyword>
<keyword evidence="12" id="KW-1185">Reference proteome</keyword>
<evidence type="ECO:0000256" key="2">
    <source>
        <dbReference type="ARBA" id="ARBA00022516"/>
    </source>
</evidence>
<dbReference type="EMBL" id="CP006934">
    <property type="protein sequence ID" value="AHI53908.1"/>
    <property type="molecule type" value="Genomic_DNA"/>
</dbReference>
<keyword evidence="8 10" id="KW-0594">Phospholipid biosynthesis</keyword>
<gene>
    <name evidence="10 11" type="primary">plsY</name>
    <name evidence="11" type="ORF">SSABA_v1c05010</name>
</gene>
<evidence type="ECO:0000313" key="11">
    <source>
        <dbReference type="EMBL" id="AHI53908.1"/>
    </source>
</evidence>
<dbReference type="RefSeq" id="WP_025251048.1">
    <property type="nucleotide sequence ID" value="NZ_CP006934.1"/>
</dbReference>
<dbReference type="Proteomes" id="UP000019265">
    <property type="component" value="Chromosome"/>
</dbReference>
<feature type="transmembrane region" description="Helical" evidence="10">
    <location>
        <begin position="6"/>
        <end position="25"/>
    </location>
</feature>
<keyword evidence="2 10" id="KW-0444">Lipid biosynthesis</keyword>
<feature type="transmembrane region" description="Helical" evidence="10">
    <location>
        <begin position="87"/>
        <end position="104"/>
    </location>
</feature>
<keyword evidence="11" id="KW-0012">Acyltransferase</keyword>
<dbReference type="UniPathway" id="UPA00085"/>
<keyword evidence="3 10" id="KW-0808">Transferase</keyword>
<dbReference type="HOGENOM" id="CLU_081254_3_0_14"/>
<comment type="function">
    <text evidence="10">Catalyzes the transfer of an acyl group from acyl-phosphate (acyl-PO(4)) to glycerol-3-phosphate (G3P) to form lysophosphatidic acid (LPA). This enzyme utilizes acyl-phosphate as fatty acyl donor, but not acyl-CoA or acyl-ACP.</text>
</comment>
<evidence type="ECO:0000256" key="7">
    <source>
        <dbReference type="ARBA" id="ARBA00023136"/>
    </source>
</evidence>
<protein>
    <recommendedName>
        <fullName evidence="10">Glycerol-3-phosphate acyltransferase</fullName>
    </recommendedName>
    <alternativeName>
        <fullName evidence="10">Acyl-PO4 G3P acyltransferase</fullName>
    </alternativeName>
    <alternativeName>
        <fullName evidence="10">Acyl-phosphate--glycerol-3-phosphate acyltransferase</fullName>
    </alternativeName>
    <alternativeName>
        <fullName evidence="10">G3P acyltransferase</fullName>
        <shortName evidence="10">GPAT</shortName>
        <ecNumber evidence="10">2.3.1.275</ecNumber>
    </alternativeName>
    <alternativeName>
        <fullName evidence="10">Lysophosphatidic acid synthase</fullName>
        <shortName evidence="10">LPA synthase</shortName>
    </alternativeName>
</protein>
<dbReference type="EC" id="2.3.1.275" evidence="10"/>
<evidence type="ECO:0000256" key="8">
    <source>
        <dbReference type="ARBA" id="ARBA00023209"/>
    </source>
</evidence>
<comment type="pathway">
    <text evidence="10">Lipid metabolism; phospholipid metabolism.</text>
</comment>
<keyword evidence="6 10" id="KW-0443">Lipid metabolism</keyword>
<dbReference type="AlphaFoldDB" id="W6A9R0"/>
<feature type="transmembrane region" description="Helical" evidence="10">
    <location>
        <begin position="54"/>
        <end position="81"/>
    </location>
</feature>
<evidence type="ECO:0000313" key="12">
    <source>
        <dbReference type="Proteomes" id="UP000019265"/>
    </source>
</evidence>
<sequence>MIWGTILASIIAYLLGSISFSIVFVKFKTGGDVRKSGSNNAGATNASRILGKKWGLVIVFLDLMKVVVASFIALAISAIPIFEKTSLFIPALFALIGHCYPVYYKFKGGKAVSCFIGLILVANGFYAVIFTIVWWTTIFIFRKISVSSLLATVLVLALAWVPQISSLTFPSINGHDFQEIYFQNDFVSRQTWMNYLHSLTSTDFFESWLIINIVVTLGGIILIIKHHQNIARLIKGTEPYYFTYSKKVKQSETKNKQEETK</sequence>
<evidence type="ECO:0000256" key="1">
    <source>
        <dbReference type="ARBA" id="ARBA00022475"/>
    </source>
</evidence>
<dbReference type="STRING" id="1276257.SSABA_v1c05010"/>
<name>W6A9R0_9MOLU</name>
<feature type="transmembrane region" description="Helical" evidence="10">
    <location>
        <begin position="204"/>
        <end position="224"/>
    </location>
</feature>
<evidence type="ECO:0000256" key="3">
    <source>
        <dbReference type="ARBA" id="ARBA00022679"/>
    </source>
</evidence>
<dbReference type="KEGG" id="ssab:SSABA_v1c05010"/>
<proteinExistence type="inferred from homology"/>
<evidence type="ECO:0000256" key="10">
    <source>
        <dbReference type="HAMAP-Rule" id="MF_01043"/>
    </source>
</evidence>
<reference evidence="11 12" key="1">
    <citation type="journal article" date="2014" name="Genome Biol. Evol.">
        <title>Molecular evolution of the substrate utilization strategies and putative virulence factors in mosquito-associated Spiroplasma species.</title>
        <authorList>
            <person name="Chang T.H."/>
            <person name="Lo W.S."/>
            <person name="Ku C."/>
            <person name="Chen L.L."/>
            <person name="Kuo C.H."/>
        </authorList>
    </citation>
    <scope>NUCLEOTIDE SEQUENCE [LARGE SCALE GENOMIC DNA]</scope>
    <source>
        <strain evidence="11">Ar-1343</strain>
    </source>
</reference>
<dbReference type="GO" id="GO:0008654">
    <property type="term" value="P:phospholipid biosynthetic process"/>
    <property type="evidence" value="ECO:0007669"/>
    <property type="project" value="UniProtKB-UniRule"/>
</dbReference>
<feature type="transmembrane region" description="Helical" evidence="10">
    <location>
        <begin position="111"/>
        <end position="134"/>
    </location>
</feature>
<evidence type="ECO:0000256" key="9">
    <source>
        <dbReference type="ARBA" id="ARBA00023264"/>
    </source>
</evidence>
<dbReference type="HAMAP" id="MF_01043">
    <property type="entry name" value="PlsY"/>
    <property type="match status" value="1"/>
</dbReference>
<keyword evidence="4 10" id="KW-0812">Transmembrane</keyword>
<evidence type="ECO:0000256" key="5">
    <source>
        <dbReference type="ARBA" id="ARBA00022989"/>
    </source>
</evidence>
<dbReference type="GO" id="GO:0043772">
    <property type="term" value="F:acyl-phosphate glycerol-3-phosphate acyltransferase activity"/>
    <property type="evidence" value="ECO:0007669"/>
    <property type="project" value="UniProtKB-UniRule"/>
</dbReference>
<keyword evidence="9 10" id="KW-1208">Phospholipid metabolism</keyword>